<protein>
    <submittedName>
        <fullName evidence="1">9674_t:CDS:1</fullName>
    </submittedName>
</protein>
<sequence>ESEGVENGNESGKIRCQEKSGLVKRVGHRKKDIRKKGILEKGNIEEKEMLKKRDIGEMGMPEK</sequence>
<keyword evidence="2" id="KW-1185">Reference proteome</keyword>
<dbReference type="EMBL" id="CAJVPU010006260">
    <property type="protein sequence ID" value="CAG8558617.1"/>
    <property type="molecule type" value="Genomic_DNA"/>
</dbReference>
<comment type="caution">
    <text evidence="1">The sequence shown here is derived from an EMBL/GenBank/DDBJ whole genome shotgun (WGS) entry which is preliminary data.</text>
</comment>
<name>A0ACA9LXY4_9GLOM</name>
<organism evidence="1 2">
    <name type="scientific">Dentiscutata heterogama</name>
    <dbReference type="NCBI Taxonomy" id="1316150"/>
    <lineage>
        <taxon>Eukaryota</taxon>
        <taxon>Fungi</taxon>
        <taxon>Fungi incertae sedis</taxon>
        <taxon>Mucoromycota</taxon>
        <taxon>Glomeromycotina</taxon>
        <taxon>Glomeromycetes</taxon>
        <taxon>Diversisporales</taxon>
        <taxon>Gigasporaceae</taxon>
        <taxon>Dentiscutata</taxon>
    </lineage>
</organism>
<feature type="non-terminal residue" evidence="1">
    <location>
        <position position="1"/>
    </location>
</feature>
<accession>A0ACA9LXY4</accession>
<gene>
    <name evidence="1" type="ORF">DHETER_LOCUS5542</name>
</gene>
<evidence type="ECO:0000313" key="2">
    <source>
        <dbReference type="Proteomes" id="UP000789702"/>
    </source>
</evidence>
<proteinExistence type="predicted"/>
<evidence type="ECO:0000313" key="1">
    <source>
        <dbReference type="EMBL" id="CAG8558617.1"/>
    </source>
</evidence>
<dbReference type="Proteomes" id="UP000789702">
    <property type="component" value="Unassembled WGS sequence"/>
</dbReference>
<reference evidence="1" key="1">
    <citation type="submission" date="2021-06" db="EMBL/GenBank/DDBJ databases">
        <authorList>
            <person name="Kallberg Y."/>
            <person name="Tangrot J."/>
            <person name="Rosling A."/>
        </authorList>
    </citation>
    <scope>NUCLEOTIDE SEQUENCE</scope>
    <source>
        <strain evidence="1">IL203A</strain>
    </source>
</reference>